<keyword evidence="2" id="KW-1185">Reference proteome</keyword>
<accession>A0ACC2X542</accession>
<evidence type="ECO:0000313" key="2">
    <source>
        <dbReference type="Proteomes" id="UP001230649"/>
    </source>
</evidence>
<dbReference type="EMBL" id="JASBWS010000001">
    <property type="protein sequence ID" value="KAJ9117857.1"/>
    <property type="molecule type" value="Genomic_DNA"/>
</dbReference>
<protein>
    <submittedName>
        <fullName evidence="1">Uncharacterized protein</fullName>
    </submittedName>
</protein>
<comment type="caution">
    <text evidence="1">The sequence shown here is derived from an EMBL/GenBank/DDBJ whole genome shotgun (WGS) entry which is preliminary data.</text>
</comment>
<organism evidence="1 2">
    <name type="scientific">Naganishia adeliensis</name>
    <dbReference type="NCBI Taxonomy" id="92952"/>
    <lineage>
        <taxon>Eukaryota</taxon>
        <taxon>Fungi</taxon>
        <taxon>Dikarya</taxon>
        <taxon>Basidiomycota</taxon>
        <taxon>Agaricomycotina</taxon>
        <taxon>Tremellomycetes</taxon>
        <taxon>Filobasidiales</taxon>
        <taxon>Filobasidiaceae</taxon>
        <taxon>Naganishia</taxon>
    </lineage>
</organism>
<reference evidence="1" key="1">
    <citation type="submission" date="2023-04" db="EMBL/GenBank/DDBJ databases">
        <title>Draft Genome sequencing of Naganishia species isolated from polar environments using Oxford Nanopore Technology.</title>
        <authorList>
            <person name="Leo P."/>
            <person name="Venkateswaran K."/>
        </authorList>
    </citation>
    <scope>NUCLEOTIDE SEQUENCE</scope>
    <source>
        <strain evidence="1">MNA-CCFEE 5262</strain>
    </source>
</reference>
<gene>
    <name evidence="1" type="ORF">QFC20_000137</name>
</gene>
<sequence>MTTSTIDILIVGAGPAGLFLAAQLAKINAFHASRTHKGEKARRITYRIVDKAEHKVLVGHADVEVFQSLGIAHRVVHEGCEVAEVVFYNPDPEENAGKGGLKETQRVVDTAPGTSFFRHYLLGQARVEQFLIDLMQEEDGVRVEQLTEPTSFEMVDDPNSTDYPITVQLKHLPPSSTNGTEDAKSGLYRSNLFASANEQVQAVVSNGEEETVKARYMVGCDGARSWVRKQIGLELKGDSANTYWGVVDAIPITNLPTIRLKNVIHSADSGSILTVPRERGYVRFYVQLGRLEPGQRVNRSEVTIEKIIEKAQKIVQPYTLECADVEWYTCYEIGQRLCDTFEKQERVFIAGQTDTAMSHLSEAPAFADNTERHAVANDLIEFDRKIAGLFSGKPATREEFLLVIWRLIRFEKQTGVSLDEFHALWKKMGKWTTGTAIEYSKSPIVADVEQKSLGVRPELATGILIGSHFENHPAICCGTAQDIQLQHQLASDGRWRIIFFPGDLRKPAVVERLQAVCSKLDGPNGIIRQYTPAGMDIDSVVQILTVFASPRLDVEKQNLPEFLKPKKSPYGVPAWDTIFADDKSHHTGDSNTYAGYGINASEEIGCAVLVRPDQYVVGVYADTDIEKIGDLLEHVLVRV</sequence>
<name>A0ACC2X542_9TREE</name>
<evidence type="ECO:0000313" key="1">
    <source>
        <dbReference type="EMBL" id="KAJ9117857.1"/>
    </source>
</evidence>
<dbReference type="Proteomes" id="UP001230649">
    <property type="component" value="Unassembled WGS sequence"/>
</dbReference>
<proteinExistence type="predicted"/>